<accession>A0A4D4LA54</accession>
<name>A0A4D4LA54_STRVO</name>
<feature type="domain" description="Amidase" evidence="2">
    <location>
        <begin position="1"/>
        <end position="91"/>
    </location>
</feature>
<comment type="caution">
    <text evidence="3">The sequence shown here is derived from an EMBL/GenBank/DDBJ whole genome shotgun (WGS) entry which is preliminary data.</text>
</comment>
<gene>
    <name evidence="3" type="ORF">SVIO_054920</name>
</gene>
<feature type="region of interest" description="Disordered" evidence="1">
    <location>
        <begin position="98"/>
        <end position="132"/>
    </location>
</feature>
<dbReference type="PANTHER" id="PTHR11895">
    <property type="entry name" value="TRANSAMIDASE"/>
    <property type="match status" value="1"/>
</dbReference>
<dbReference type="GO" id="GO:0003824">
    <property type="term" value="F:catalytic activity"/>
    <property type="evidence" value="ECO:0007669"/>
    <property type="project" value="InterPro"/>
</dbReference>
<dbReference type="PROSITE" id="PS00571">
    <property type="entry name" value="AMIDASES"/>
    <property type="match status" value="1"/>
</dbReference>
<dbReference type="InterPro" id="IPR036928">
    <property type="entry name" value="AS_sf"/>
</dbReference>
<dbReference type="Pfam" id="PF01425">
    <property type="entry name" value="Amidase"/>
    <property type="match status" value="1"/>
</dbReference>
<evidence type="ECO:0000259" key="2">
    <source>
        <dbReference type="Pfam" id="PF01425"/>
    </source>
</evidence>
<dbReference type="EMBL" id="BJHW01000001">
    <property type="protein sequence ID" value="GDY54869.1"/>
    <property type="molecule type" value="Genomic_DNA"/>
</dbReference>
<feature type="compositionally biased region" description="Low complexity" evidence="1">
    <location>
        <begin position="118"/>
        <end position="132"/>
    </location>
</feature>
<keyword evidence="4" id="KW-1185">Reference proteome</keyword>
<dbReference type="InterPro" id="IPR000120">
    <property type="entry name" value="Amidase"/>
</dbReference>
<proteinExistence type="predicted"/>
<evidence type="ECO:0000313" key="4">
    <source>
        <dbReference type="Proteomes" id="UP000301309"/>
    </source>
</evidence>
<dbReference type="Gene3D" id="3.90.1300.10">
    <property type="entry name" value="Amidase signature (AS) domain"/>
    <property type="match status" value="1"/>
</dbReference>
<reference evidence="3 4" key="1">
    <citation type="journal article" date="2020" name="Int. J. Syst. Evol. Microbiol.">
        <title>Reclassification of Streptomyces castelarensis and Streptomyces sporoclivatus as later heterotypic synonyms of Streptomyces antimycoticus.</title>
        <authorList>
            <person name="Komaki H."/>
            <person name="Tamura T."/>
        </authorList>
    </citation>
    <scope>NUCLEOTIDE SEQUENCE [LARGE SCALE GENOMIC DNA]</scope>
    <source>
        <strain evidence="3 4">NBRC 13459</strain>
    </source>
</reference>
<organism evidence="3 4">
    <name type="scientific">Streptomyces violaceusniger</name>
    <dbReference type="NCBI Taxonomy" id="68280"/>
    <lineage>
        <taxon>Bacteria</taxon>
        <taxon>Bacillati</taxon>
        <taxon>Actinomycetota</taxon>
        <taxon>Actinomycetes</taxon>
        <taxon>Kitasatosporales</taxon>
        <taxon>Streptomycetaceae</taxon>
        <taxon>Streptomyces</taxon>
        <taxon>Streptomyces violaceusniger group</taxon>
    </lineage>
</organism>
<dbReference type="InterPro" id="IPR023631">
    <property type="entry name" value="Amidase_dom"/>
</dbReference>
<sequence length="132" mass="13593">MPEFAAGSHTFNPVFGATHNPHDLGRSAGGSSGGAAAALASGMIPIADGSDTGGSLRNPASFCNVVGLRPSPGRVPSWPAANAWSTLGVKGRWPARWRTPPCCCPPSPDPTRGRRSPWRSPAPASPARWTAI</sequence>
<protein>
    <recommendedName>
        <fullName evidence="2">Amidase domain-containing protein</fullName>
    </recommendedName>
</protein>
<dbReference type="SUPFAM" id="SSF75304">
    <property type="entry name" value="Amidase signature (AS) enzymes"/>
    <property type="match status" value="1"/>
</dbReference>
<dbReference type="PANTHER" id="PTHR11895:SF76">
    <property type="entry name" value="INDOLEACETAMIDE HYDROLASE"/>
    <property type="match status" value="1"/>
</dbReference>
<dbReference type="AlphaFoldDB" id="A0A4D4LA54"/>
<dbReference type="Proteomes" id="UP000301309">
    <property type="component" value="Unassembled WGS sequence"/>
</dbReference>
<evidence type="ECO:0000313" key="3">
    <source>
        <dbReference type="EMBL" id="GDY54869.1"/>
    </source>
</evidence>
<dbReference type="InterPro" id="IPR020556">
    <property type="entry name" value="Amidase_CS"/>
</dbReference>
<evidence type="ECO:0000256" key="1">
    <source>
        <dbReference type="SAM" id="MobiDB-lite"/>
    </source>
</evidence>